<sequence length="108" mass="12584">MKNQNKESRDSFKLLFRYIEMCDDFTTAARIALQDMPVSQKKQRENIILFAKSSAALRYIIEDILNFVNSTIPQKNDSKNIIKVTAEQVHNLIRSEHKKLGLDEPHFC</sequence>
<accession>A0A3V3G7X9</accession>
<name>A0A3V3G7X9_SALER</name>
<comment type="caution">
    <text evidence="1">The sequence shown here is derived from an EMBL/GenBank/DDBJ whole genome shotgun (WGS) entry which is preliminary data.</text>
</comment>
<dbReference type="AlphaFoldDB" id="A0A3V3G7X9"/>
<proteinExistence type="predicted"/>
<evidence type="ECO:0000313" key="1">
    <source>
        <dbReference type="EMBL" id="MIT93943.1"/>
    </source>
</evidence>
<protein>
    <submittedName>
        <fullName evidence="1">Uncharacterized protein</fullName>
    </submittedName>
</protein>
<gene>
    <name evidence="1" type="ORF">ATP91_27485</name>
</gene>
<dbReference type="Proteomes" id="UP000839515">
    <property type="component" value="Unassembled WGS sequence"/>
</dbReference>
<reference evidence="1" key="1">
    <citation type="submission" date="2018-08" db="EMBL/GenBank/DDBJ databases">
        <authorList>
            <consortium name="GenomeTrakr network: Whole genome sequencing for foodborne pathogen traceback"/>
        </authorList>
    </citation>
    <scope>NUCLEOTIDE SEQUENCE [LARGE SCALE GENOMIC DNA]</scope>
    <source>
        <strain evidence="1">CFSAN034428</strain>
    </source>
</reference>
<dbReference type="EMBL" id="RSTU01000096">
    <property type="protein sequence ID" value="MIT93943.1"/>
    <property type="molecule type" value="Genomic_DNA"/>
</dbReference>
<organism evidence="1">
    <name type="scientific">Salmonella enterica</name>
    <name type="common">Salmonella choleraesuis</name>
    <dbReference type="NCBI Taxonomy" id="28901"/>
    <lineage>
        <taxon>Bacteria</taxon>
        <taxon>Pseudomonadati</taxon>
        <taxon>Pseudomonadota</taxon>
        <taxon>Gammaproteobacteria</taxon>
        <taxon>Enterobacterales</taxon>
        <taxon>Enterobacteriaceae</taxon>
        <taxon>Salmonella</taxon>
    </lineage>
</organism>